<proteinExistence type="predicted"/>
<feature type="region of interest" description="Disordered" evidence="1">
    <location>
        <begin position="273"/>
        <end position="301"/>
    </location>
</feature>
<sequence>MPRTRKPAGPVRPVTSARDFTRETVRTVAVLADEASFARMHQYAAFRHESHPDYLRRLERHLRRLLRNGGYTQVALFDPEEYAEFCTVRELDPGHAASRARYAGEIATAGPAVRYRGQPLARLLPELVAVRDRQQLWSQCRELLLGAGSCPGCGTPHADCGVRRAAAGLAAVLAGTGPGAHHLVCTVLADSGPLSAAMHAERDARGSTALPEPDTMLLSMVLAVALATGRAGGLVLREAGSGGEAVLGWATEDGWLRPLSEAEIFAAYCTDPHSGEPVPPEPGITYRAAPPLPPPPPCPGP</sequence>
<name>A0A1I1PRI6_9ACTN</name>
<dbReference type="RefSeq" id="WP_093839775.1">
    <property type="nucleotide sequence ID" value="NZ_FOLM01000009.1"/>
</dbReference>
<dbReference type="Proteomes" id="UP000199207">
    <property type="component" value="Unassembled WGS sequence"/>
</dbReference>
<reference evidence="2 3" key="1">
    <citation type="submission" date="2016-10" db="EMBL/GenBank/DDBJ databases">
        <authorList>
            <person name="de Groot N.N."/>
        </authorList>
    </citation>
    <scope>NUCLEOTIDE SEQUENCE [LARGE SCALE GENOMIC DNA]</scope>
    <source>
        <strain evidence="2 3">CGMCC 4.5739</strain>
    </source>
</reference>
<feature type="compositionally biased region" description="Pro residues" evidence="1">
    <location>
        <begin position="290"/>
        <end position="301"/>
    </location>
</feature>
<organism evidence="2 3">
    <name type="scientific">Streptomyces aidingensis</name>
    <dbReference type="NCBI Taxonomy" id="910347"/>
    <lineage>
        <taxon>Bacteria</taxon>
        <taxon>Bacillati</taxon>
        <taxon>Actinomycetota</taxon>
        <taxon>Actinomycetes</taxon>
        <taxon>Kitasatosporales</taxon>
        <taxon>Streptomycetaceae</taxon>
        <taxon>Streptomyces</taxon>
    </lineage>
</organism>
<keyword evidence="3" id="KW-1185">Reference proteome</keyword>
<protein>
    <submittedName>
        <fullName evidence="2">Uncharacterized protein</fullName>
    </submittedName>
</protein>
<evidence type="ECO:0000313" key="3">
    <source>
        <dbReference type="Proteomes" id="UP000199207"/>
    </source>
</evidence>
<accession>A0A1I1PRI6</accession>
<evidence type="ECO:0000313" key="2">
    <source>
        <dbReference type="EMBL" id="SFD08570.1"/>
    </source>
</evidence>
<dbReference type="OrthoDB" id="3428054at2"/>
<gene>
    <name evidence="2" type="ORF">SAMN05421773_109153</name>
</gene>
<dbReference type="AlphaFoldDB" id="A0A1I1PRI6"/>
<evidence type="ECO:0000256" key="1">
    <source>
        <dbReference type="SAM" id="MobiDB-lite"/>
    </source>
</evidence>
<dbReference type="EMBL" id="FOLM01000009">
    <property type="protein sequence ID" value="SFD08570.1"/>
    <property type="molecule type" value="Genomic_DNA"/>
</dbReference>